<dbReference type="GeneID" id="29125421"/>
<evidence type="ECO:0000313" key="3">
    <source>
        <dbReference type="Proteomes" id="UP000203261"/>
    </source>
</evidence>
<organism evidence="2 3">
    <name type="scientific">Bacillus phage SP-15</name>
    <dbReference type="NCBI Taxonomy" id="1792032"/>
    <lineage>
        <taxon>Viruses</taxon>
        <taxon>Duplodnaviria</taxon>
        <taxon>Heunggongvirae</taxon>
        <taxon>Uroviricota</taxon>
        <taxon>Caudoviricetes</taxon>
        <taxon>Thornevirus</taxon>
        <taxon>Thornevirus SP15</taxon>
    </lineage>
</organism>
<gene>
    <name evidence="2" type="ORF">SP15_248</name>
</gene>
<dbReference type="EMBL" id="KT624200">
    <property type="protein sequence ID" value="AMM45053.1"/>
    <property type="molecule type" value="Genomic_DNA"/>
</dbReference>
<evidence type="ECO:0000256" key="1">
    <source>
        <dbReference type="SAM" id="Phobius"/>
    </source>
</evidence>
<evidence type="ECO:0000313" key="2">
    <source>
        <dbReference type="EMBL" id="AMM45053.1"/>
    </source>
</evidence>
<keyword evidence="1" id="KW-0472">Membrane</keyword>
<sequence>MKMIDQLIDSFTRAGLGRGSISDYLIATIPLAILTVLLLIAYLKIKK</sequence>
<proteinExistence type="predicted"/>
<dbReference type="KEGG" id="vg:29125421"/>
<protein>
    <submittedName>
        <fullName evidence="2">Putative membrane protein</fullName>
    </submittedName>
</protein>
<accession>A0A127AWX8</accession>
<reference evidence="2 3" key="1">
    <citation type="submission" date="2015-08" db="EMBL/GenBank/DDBJ databases">
        <authorList>
            <person name="Babu N.S."/>
            <person name="Beckwith C.J."/>
            <person name="Beseler K.G."/>
            <person name="Brison A."/>
            <person name="Carone J.V."/>
            <person name="Caskin T.P."/>
            <person name="Diamond M."/>
            <person name="Durham M.E."/>
            <person name="Foxe J.M."/>
            <person name="Go M."/>
            <person name="Henderson B.A."/>
            <person name="Jones I.B."/>
            <person name="McGettigan J.A."/>
            <person name="Micheletti S.J."/>
            <person name="Nasrallah M.E."/>
            <person name="Ortiz D."/>
            <person name="Piller C.R."/>
            <person name="Privatt S.R."/>
            <person name="Schneider S.L."/>
            <person name="Sharp S."/>
            <person name="Smith T.C."/>
            <person name="Stanton J.D."/>
            <person name="Ullery H.E."/>
            <person name="Wilson R.J."/>
            <person name="Serrano M.G."/>
            <person name="Buck G."/>
            <person name="Lee V."/>
            <person name="Wang Y."/>
            <person name="Carvalho R."/>
            <person name="Voegtly L."/>
            <person name="Shi R."/>
            <person name="Duckworth R."/>
            <person name="Johnson A."/>
            <person name="Loviza R."/>
            <person name="Walstead R."/>
            <person name="Shah Z."/>
            <person name="Kiflezghi M."/>
            <person name="Wade K."/>
            <person name="Ball S.L."/>
            <person name="Bradley K.W."/>
            <person name="Asai D.J."/>
            <person name="Bowman C.A."/>
            <person name="Russell D.A."/>
            <person name="Pope W.H."/>
            <person name="Jacobs-Sera D."/>
            <person name="Hendrix R.W."/>
            <person name="Hatfull G.F."/>
        </authorList>
    </citation>
    <scope>NUCLEOTIDE SEQUENCE [LARGE SCALE GENOMIC DNA]</scope>
</reference>
<feature type="transmembrane region" description="Helical" evidence="1">
    <location>
        <begin position="24"/>
        <end position="43"/>
    </location>
</feature>
<keyword evidence="1" id="KW-1133">Transmembrane helix</keyword>
<keyword evidence="3" id="KW-1185">Reference proteome</keyword>
<name>A0A127AWX8_9CAUD</name>
<dbReference type="Proteomes" id="UP000203261">
    <property type="component" value="Segment"/>
</dbReference>
<dbReference type="RefSeq" id="YP_009302642.1">
    <property type="nucleotide sequence ID" value="NC_031245.1"/>
</dbReference>
<keyword evidence="1" id="KW-0812">Transmembrane</keyword>